<keyword evidence="3" id="KW-1185">Reference proteome</keyword>
<dbReference type="Gene3D" id="3.80.10.10">
    <property type="entry name" value="Ribonuclease Inhibitor"/>
    <property type="match status" value="1"/>
</dbReference>
<dbReference type="AlphaFoldDB" id="A0AAD1U6P8"/>
<comment type="caution">
    <text evidence="2">The sequence shown here is derived from an EMBL/GenBank/DDBJ whole genome shotgun (WGS) entry which is preliminary data.</text>
</comment>
<evidence type="ECO:0000313" key="2">
    <source>
        <dbReference type="EMBL" id="CAI2361121.1"/>
    </source>
</evidence>
<evidence type="ECO:0000256" key="1">
    <source>
        <dbReference type="SAM" id="MobiDB-lite"/>
    </source>
</evidence>
<gene>
    <name evidence="2" type="ORF">ECRASSUSDP1_LOCUS2431</name>
</gene>
<accession>A0AAD1U6P8</accession>
<protein>
    <submittedName>
        <fullName evidence="2">Uncharacterized protein</fullName>
    </submittedName>
</protein>
<organism evidence="2 3">
    <name type="scientific">Euplotes crassus</name>
    <dbReference type="NCBI Taxonomy" id="5936"/>
    <lineage>
        <taxon>Eukaryota</taxon>
        <taxon>Sar</taxon>
        <taxon>Alveolata</taxon>
        <taxon>Ciliophora</taxon>
        <taxon>Intramacronucleata</taxon>
        <taxon>Spirotrichea</taxon>
        <taxon>Hypotrichia</taxon>
        <taxon>Euplotida</taxon>
        <taxon>Euplotidae</taxon>
        <taxon>Moneuplotes</taxon>
    </lineage>
</organism>
<name>A0AAD1U6P8_EUPCR</name>
<evidence type="ECO:0000313" key="3">
    <source>
        <dbReference type="Proteomes" id="UP001295684"/>
    </source>
</evidence>
<dbReference type="InterPro" id="IPR032675">
    <property type="entry name" value="LRR_dom_sf"/>
</dbReference>
<sequence length="418" mass="47854">MGSASGTQRKVVGSRGGESGDHMRKVCLSPDEIYLFEFQVKTAERQVIAYSKLKEGKFLSRLSQILSSLLFIKSQLDQIDWEEICLKYENFKDQYVLLCISCNNLLNQVNQMKCVQLNSTPTFHLPEEKSQSGSLQKPDLVLAEEIYQEYCQMDIKILCDVYYTIYEKRAKFTPKDYLYLDHQVVKVDSSVRRVSSSGSINTTQASSANLENNMKKRYQCYSFIKTIQTFPLITLDSVHLKNIPITNKTINKFFNSCFSTKTILNKLNLSFGHKLTNISKYMPQITRMSHKVKEAITLINFKLTANQFLRLMVSYKHCTHILLYSCSLPLTAAPKLSFMEGISVKYLCLKDCGIPSMTNWADNPQYFVNLFKAIGNSGLKKSIEKIYLGNCGLKQGFVEQVMKTNQLQHVELVVKFIC</sequence>
<dbReference type="Proteomes" id="UP001295684">
    <property type="component" value="Unassembled WGS sequence"/>
</dbReference>
<dbReference type="EMBL" id="CAMPGE010002322">
    <property type="protein sequence ID" value="CAI2361121.1"/>
    <property type="molecule type" value="Genomic_DNA"/>
</dbReference>
<reference evidence="2" key="1">
    <citation type="submission" date="2023-07" db="EMBL/GenBank/DDBJ databases">
        <authorList>
            <consortium name="AG Swart"/>
            <person name="Singh M."/>
            <person name="Singh A."/>
            <person name="Seah K."/>
            <person name="Emmerich C."/>
        </authorList>
    </citation>
    <scope>NUCLEOTIDE SEQUENCE</scope>
    <source>
        <strain evidence="2">DP1</strain>
    </source>
</reference>
<feature type="region of interest" description="Disordered" evidence="1">
    <location>
        <begin position="1"/>
        <end position="23"/>
    </location>
</feature>
<proteinExistence type="predicted"/>